<proteinExistence type="predicted"/>
<keyword evidence="2" id="KW-1185">Reference proteome</keyword>
<accession>A0A2I0U984</accession>
<name>A0A2I0U984_LIMLA</name>
<reference evidence="2" key="1">
    <citation type="submission" date="2017-11" db="EMBL/GenBank/DDBJ databases">
        <authorList>
            <person name="Lima N.C."/>
            <person name="Parody-Merino A.M."/>
            <person name="Battley P.F."/>
            <person name="Fidler A.E."/>
            <person name="Prosdocimi F."/>
        </authorList>
    </citation>
    <scope>NUCLEOTIDE SEQUENCE [LARGE SCALE GENOMIC DNA]</scope>
</reference>
<dbReference type="EMBL" id="KZ505980">
    <property type="protein sequence ID" value="PKU42581.1"/>
    <property type="molecule type" value="Genomic_DNA"/>
</dbReference>
<gene>
    <name evidence="1" type="ORF">llap_7112</name>
</gene>
<dbReference type="AlphaFoldDB" id="A0A2I0U984"/>
<dbReference type="OrthoDB" id="10605508at2759"/>
<organism evidence="1 2">
    <name type="scientific">Limosa lapponica baueri</name>
    <dbReference type="NCBI Taxonomy" id="1758121"/>
    <lineage>
        <taxon>Eukaryota</taxon>
        <taxon>Metazoa</taxon>
        <taxon>Chordata</taxon>
        <taxon>Craniata</taxon>
        <taxon>Vertebrata</taxon>
        <taxon>Euteleostomi</taxon>
        <taxon>Archelosauria</taxon>
        <taxon>Archosauria</taxon>
        <taxon>Dinosauria</taxon>
        <taxon>Saurischia</taxon>
        <taxon>Theropoda</taxon>
        <taxon>Coelurosauria</taxon>
        <taxon>Aves</taxon>
        <taxon>Neognathae</taxon>
        <taxon>Neoaves</taxon>
        <taxon>Charadriiformes</taxon>
        <taxon>Scolopacidae</taxon>
        <taxon>Limosa</taxon>
    </lineage>
</organism>
<dbReference type="Proteomes" id="UP000233556">
    <property type="component" value="Unassembled WGS sequence"/>
</dbReference>
<evidence type="ECO:0000313" key="2">
    <source>
        <dbReference type="Proteomes" id="UP000233556"/>
    </source>
</evidence>
<reference evidence="2" key="2">
    <citation type="submission" date="2017-12" db="EMBL/GenBank/DDBJ databases">
        <title>Genome sequence of the Bar-tailed Godwit (Limosa lapponica baueri).</title>
        <authorList>
            <person name="Lima N.C.B."/>
            <person name="Parody-Merino A.M."/>
            <person name="Battley P.F."/>
            <person name="Fidler A.E."/>
            <person name="Prosdocimi F."/>
        </authorList>
    </citation>
    <scope>NUCLEOTIDE SEQUENCE [LARGE SCALE GENOMIC DNA]</scope>
</reference>
<sequence length="158" mass="18131">MDLGNYILMEKKPRNEAAGCCEGKSKFRQELEELFCQIETSLMSAMIRDLKICNEAMNKVYELLQVSILIDSKEKLAEWLSPALDPEAGQHHLSKGFSEAPAKLVFVIFRVRSHDHCIPTMDGDEEQYLSFMVTDREISPKRYGLGKTKYHKRDLLAC</sequence>
<evidence type="ECO:0000313" key="1">
    <source>
        <dbReference type="EMBL" id="PKU42581.1"/>
    </source>
</evidence>
<protein>
    <submittedName>
        <fullName evidence="1">Uncharacterized protein</fullName>
    </submittedName>
</protein>